<evidence type="ECO:0000256" key="7">
    <source>
        <dbReference type="HAMAP-Rule" id="MF_01931"/>
    </source>
</evidence>
<dbReference type="Gene3D" id="3.40.50.2020">
    <property type="match status" value="1"/>
</dbReference>
<proteinExistence type="inferred from homology"/>
<dbReference type="InterPro" id="IPR000836">
    <property type="entry name" value="PRTase_dom"/>
</dbReference>
<dbReference type="InterPro" id="IPR035584">
    <property type="entry name" value="PurF_N"/>
</dbReference>
<dbReference type="CDD" id="cd00715">
    <property type="entry name" value="GPATase_N"/>
    <property type="match status" value="1"/>
</dbReference>
<dbReference type="Pfam" id="PF00156">
    <property type="entry name" value="Pribosyltran"/>
    <property type="match status" value="1"/>
</dbReference>
<dbReference type="NCBIfam" id="TIGR01134">
    <property type="entry name" value="purF"/>
    <property type="match status" value="1"/>
</dbReference>
<dbReference type="AlphaFoldDB" id="A0A069RC78"/>
<dbReference type="RefSeq" id="WP_038266998.1">
    <property type="nucleotide sequence ID" value="NZ_FSRH01000012.1"/>
</dbReference>
<feature type="binding site" evidence="7 10">
    <location>
        <position position="346"/>
    </location>
    <ligand>
        <name>Mg(2+)</name>
        <dbReference type="ChEBI" id="CHEBI:18420"/>
    </ligand>
</feature>
<organism evidence="13 14">
    <name type="scientific">Peptoclostridium litorale DSM 5388</name>
    <dbReference type="NCBI Taxonomy" id="1121324"/>
    <lineage>
        <taxon>Bacteria</taxon>
        <taxon>Bacillati</taxon>
        <taxon>Bacillota</taxon>
        <taxon>Clostridia</taxon>
        <taxon>Peptostreptococcales</taxon>
        <taxon>Peptoclostridiaceae</taxon>
        <taxon>Peptoclostridium</taxon>
    </lineage>
</organism>
<dbReference type="CDD" id="cd06223">
    <property type="entry name" value="PRTases_typeI"/>
    <property type="match status" value="1"/>
</dbReference>
<comment type="catalytic activity">
    <reaction evidence="7 8">
        <text>5-phospho-beta-D-ribosylamine + L-glutamate + diphosphate = 5-phospho-alpha-D-ribose 1-diphosphate + L-glutamine + H2O</text>
        <dbReference type="Rhea" id="RHEA:14905"/>
        <dbReference type="ChEBI" id="CHEBI:15377"/>
        <dbReference type="ChEBI" id="CHEBI:29985"/>
        <dbReference type="ChEBI" id="CHEBI:33019"/>
        <dbReference type="ChEBI" id="CHEBI:58017"/>
        <dbReference type="ChEBI" id="CHEBI:58359"/>
        <dbReference type="ChEBI" id="CHEBI:58681"/>
        <dbReference type="EC" id="2.4.2.14"/>
    </reaction>
</comment>
<comment type="pathway">
    <text evidence="1 7 8">Purine metabolism; IMP biosynthesis via de novo pathway; N(1)-(5-phospho-D-ribosyl)glycinamide from 5-phospho-alpha-D-ribose 1-diphosphate: step 1/2.</text>
</comment>
<dbReference type="eggNOG" id="COG0034">
    <property type="taxonomic scope" value="Bacteria"/>
</dbReference>
<reference evidence="13 14" key="1">
    <citation type="submission" date="2014-03" db="EMBL/GenBank/DDBJ databases">
        <title>Genome sequence of Clostridium litorale W6, DSM 5388.</title>
        <authorList>
            <person name="Poehlein A."/>
            <person name="Jagirdar A."/>
            <person name="Khonsari B."/>
            <person name="Chibani C.M."/>
            <person name="Gutierrez Gutierrez D.A."/>
            <person name="Davydova E."/>
            <person name="Alghaithi H.S."/>
            <person name="Nair K.P."/>
            <person name="Dhamotharan K."/>
            <person name="Chandran L."/>
            <person name="G W."/>
            <person name="Daniel R."/>
        </authorList>
    </citation>
    <scope>NUCLEOTIDE SEQUENCE [LARGE SCALE GENOMIC DNA]</scope>
    <source>
        <strain evidence="13 14">W6</strain>
    </source>
</reference>
<dbReference type="PANTHER" id="PTHR11907">
    <property type="entry name" value="AMIDOPHOSPHORIBOSYLTRANSFERASE"/>
    <property type="match status" value="1"/>
</dbReference>
<dbReference type="InterPro" id="IPR029055">
    <property type="entry name" value="Ntn_hydrolases_N"/>
</dbReference>
<keyword evidence="4 7" id="KW-0808">Transferase</keyword>
<dbReference type="EC" id="2.4.2.14" evidence="7"/>
<dbReference type="SUPFAM" id="SSF56235">
    <property type="entry name" value="N-terminal nucleophile aminohydrolases (Ntn hydrolases)"/>
    <property type="match status" value="1"/>
</dbReference>
<dbReference type="STRING" id="1121324.CLIT_20c00380"/>
<keyword evidence="14" id="KW-1185">Reference proteome</keyword>
<dbReference type="EMBL" id="JJMM01000020">
    <property type="protein sequence ID" value="KDR94393.1"/>
    <property type="molecule type" value="Genomic_DNA"/>
</dbReference>
<dbReference type="InterPro" id="IPR017932">
    <property type="entry name" value="GATase_2_dom"/>
</dbReference>
<comment type="cofactor">
    <cofactor evidence="7 10">
        <name>Mg(2+)</name>
        <dbReference type="ChEBI" id="CHEBI:18420"/>
    </cofactor>
    <text evidence="7 10">Binds 1 Mg(2+) ion per subunit.</text>
</comment>
<evidence type="ECO:0000256" key="10">
    <source>
        <dbReference type="PIRSR" id="PIRSR000485-2"/>
    </source>
</evidence>
<keyword evidence="7 10" id="KW-0479">Metal-binding</keyword>
<evidence type="ECO:0000256" key="11">
    <source>
        <dbReference type="PIRSR" id="PIRSR000485-3"/>
    </source>
</evidence>
<evidence type="ECO:0000256" key="9">
    <source>
        <dbReference type="PIRSR" id="PIRSR000485-1"/>
    </source>
</evidence>
<feature type="active site" description="Nucleophile" evidence="7 9">
    <location>
        <position position="2"/>
    </location>
</feature>
<feature type="binding site" evidence="7 11">
    <location>
        <position position="237"/>
    </location>
    <ligand>
        <name>[4Fe-4S] cluster</name>
        <dbReference type="ChEBI" id="CHEBI:49883"/>
    </ligand>
</feature>
<name>A0A069RC78_PEPLI</name>
<dbReference type="OrthoDB" id="9801213at2"/>
<dbReference type="SUPFAM" id="SSF53271">
    <property type="entry name" value="PRTase-like"/>
    <property type="match status" value="1"/>
</dbReference>
<evidence type="ECO:0000259" key="12">
    <source>
        <dbReference type="PROSITE" id="PS51278"/>
    </source>
</evidence>
<keyword evidence="5 7" id="KW-0658">Purine biosynthesis</keyword>
<evidence type="ECO:0000313" key="13">
    <source>
        <dbReference type="EMBL" id="KDR94393.1"/>
    </source>
</evidence>
<comment type="cofactor">
    <cofactor evidence="7 11">
        <name>[4Fe-4S] cluster</name>
        <dbReference type="ChEBI" id="CHEBI:49883"/>
    </cofactor>
    <text evidence="7 11">Binds 1 [4Fe-4S] cluster per subunit.</text>
</comment>
<evidence type="ECO:0000256" key="5">
    <source>
        <dbReference type="ARBA" id="ARBA00022755"/>
    </source>
</evidence>
<evidence type="ECO:0000256" key="3">
    <source>
        <dbReference type="ARBA" id="ARBA00022676"/>
    </source>
</evidence>
<dbReference type="PIRSF" id="PIRSF000485">
    <property type="entry name" value="Amd_phspho_trans"/>
    <property type="match status" value="1"/>
</dbReference>
<feature type="binding site" evidence="7 11">
    <location>
        <position position="383"/>
    </location>
    <ligand>
        <name>[4Fe-4S] cluster</name>
        <dbReference type="ChEBI" id="CHEBI:49883"/>
    </ligand>
</feature>
<keyword evidence="7" id="KW-0004">4Fe-4S</keyword>
<keyword evidence="6 7" id="KW-0315">Glutamine amidotransferase</keyword>
<dbReference type="GO" id="GO:0009113">
    <property type="term" value="P:purine nucleobase biosynthetic process"/>
    <property type="evidence" value="ECO:0007669"/>
    <property type="project" value="UniProtKB-UniRule"/>
</dbReference>
<feature type="binding site" evidence="7 10">
    <location>
        <position position="284"/>
    </location>
    <ligand>
        <name>Mg(2+)</name>
        <dbReference type="ChEBI" id="CHEBI:18420"/>
    </ligand>
</feature>
<keyword evidence="7 11" id="KW-0411">Iron-sulfur</keyword>
<keyword evidence="3 7" id="KW-0328">Glycosyltransferase</keyword>
<dbReference type="Gene3D" id="3.60.20.10">
    <property type="entry name" value="Glutamine Phosphoribosylpyrophosphate, subunit 1, domain 1"/>
    <property type="match status" value="1"/>
</dbReference>
<gene>
    <name evidence="7 13" type="primary">purF</name>
    <name evidence="13" type="ORF">CLIT_20c00380</name>
</gene>
<evidence type="ECO:0000256" key="6">
    <source>
        <dbReference type="ARBA" id="ARBA00022962"/>
    </source>
</evidence>
<accession>A0A069RC78</accession>
<feature type="domain" description="Glutamine amidotransferase type-2" evidence="12">
    <location>
        <begin position="2"/>
        <end position="220"/>
    </location>
</feature>
<sequence>MCGIVGVYSDENVAKDVYYSLFSLQHRGQESCGIATLNGRINHHKGMGLVTDVFKEEQLKTLSGNIGIGHVRYSTAGGSHPSNSQPLVGMCRGGKIAIAHNGNLVNSDVLKERLEDDGLIFQTSIDSEVILYLLARYYKGDDIVDAVKRTMSLIKGAYSLAIMTEKELVAVRDPNGFRPLRIGKRGNDYIVASEDSAIDVIGAEIVRDVEPGEIVLIKDGKMESFFYETDYARRSCCIFEHVYFARNDATIDGINAYKFRVETGELLARESFVDADVVVPVPDSGWAGAIGYSKESGIPFMEGLVKNRYVGRTFIKPTQKEREVGVKLKLNPLKEVIKGKRVILVDDSIVRGTTSKQLIESIRKAGAKEVHLRITSPPVKYSCYFGIDTPRRSKLIASSNPVDKICEIIGADSLRFISIDGMRSATHGKLSFCSACFDGDYPIDPMVESI</sequence>
<dbReference type="Proteomes" id="UP000027946">
    <property type="component" value="Unassembled WGS sequence"/>
</dbReference>
<feature type="binding site" evidence="7 11">
    <location>
        <position position="433"/>
    </location>
    <ligand>
        <name>[4Fe-4S] cluster</name>
        <dbReference type="ChEBI" id="CHEBI:49883"/>
    </ligand>
</feature>
<dbReference type="GO" id="GO:0000287">
    <property type="term" value="F:magnesium ion binding"/>
    <property type="evidence" value="ECO:0007669"/>
    <property type="project" value="UniProtKB-UniRule"/>
</dbReference>
<keyword evidence="7 10" id="KW-0460">Magnesium</keyword>
<evidence type="ECO:0000256" key="4">
    <source>
        <dbReference type="ARBA" id="ARBA00022679"/>
    </source>
</evidence>
<dbReference type="UniPathway" id="UPA00074">
    <property type="reaction ID" value="UER00124"/>
</dbReference>
<dbReference type="InterPro" id="IPR005854">
    <property type="entry name" value="PurF"/>
</dbReference>
<dbReference type="PROSITE" id="PS51278">
    <property type="entry name" value="GATASE_TYPE_2"/>
    <property type="match status" value="1"/>
</dbReference>
<dbReference type="Pfam" id="PF13537">
    <property type="entry name" value="GATase_7"/>
    <property type="match status" value="1"/>
</dbReference>
<dbReference type="GO" id="GO:0051539">
    <property type="term" value="F:4 iron, 4 sulfur cluster binding"/>
    <property type="evidence" value="ECO:0007669"/>
    <property type="project" value="UniProtKB-KW"/>
</dbReference>
<feature type="binding site" evidence="7 10">
    <location>
        <position position="347"/>
    </location>
    <ligand>
        <name>Mg(2+)</name>
        <dbReference type="ChEBI" id="CHEBI:18420"/>
    </ligand>
</feature>
<comment type="function">
    <text evidence="7">Catalyzes the formation of phosphoribosylamine from phosphoribosylpyrophosphate (PRPP) and glutamine.</text>
</comment>
<feature type="binding site" evidence="7 11">
    <location>
        <position position="436"/>
    </location>
    <ligand>
        <name>[4Fe-4S] cluster</name>
        <dbReference type="ChEBI" id="CHEBI:49883"/>
    </ligand>
</feature>
<dbReference type="GO" id="GO:0004044">
    <property type="term" value="F:amidophosphoribosyltransferase activity"/>
    <property type="evidence" value="ECO:0007669"/>
    <property type="project" value="UniProtKB-UniRule"/>
</dbReference>
<comment type="caution">
    <text evidence="13">The sequence shown here is derived from an EMBL/GenBank/DDBJ whole genome shotgun (WGS) entry which is preliminary data.</text>
</comment>
<protein>
    <recommendedName>
        <fullName evidence="7">Amidophosphoribosyltransferase</fullName>
        <shortName evidence="7">ATase</shortName>
        <ecNumber evidence="7">2.4.2.14</ecNumber>
    </recommendedName>
    <alternativeName>
        <fullName evidence="7">Glutamine phosphoribosylpyrophosphate amidotransferase</fullName>
        <shortName evidence="7">GPATase</shortName>
    </alternativeName>
</protein>
<comment type="similarity">
    <text evidence="2 7 8">In the C-terminal section; belongs to the purine/pyrimidine phosphoribosyltransferase family.</text>
</comment>
<dbReference type="HAMAP" id="MF_01931">
    <property type="entry name" value="PurF"/>
    <property type="match status" value="1"/>
</dbReference>
<keyword evidence="7 11" id="KW-0408">Iron</keyword>
<evidence type="ECO:0000313" key="14">
    <source>
        <dbReference type="Proteomes" id="UP000027946"/>
    </source>
</evidence>
<evidence type="ECO:0000256" key="2">
    <source>
        <dbReference type="ARBA" id="ARBA00010138"/>
    </source>
</evidence>
<dbReference type="InterPro" id="IPR029057">
    <property type="entry name" value="PRTase-like"/>
</dbReference>
<dbReference type="GO" id="GO:0006189">
    <property type="term" value="P:'de novo' IMP biosynthetic process"/>
    <property type="evidence" value="ECO:0007669"/>
    <property type="project" value="UniProtKB-UniRule"/>
</dbReference>
<evidence type="ECO:0000256" key="8">
    <source>
        <dbReference type="PIRNR" id="PIRNR000485"/>
    </source>
</evidence>
<evidence type="ECO:0000256" key="1">
    <source>
        <dbReference type="ARBA" id="ARBA00005209"/>
    </source>
</evidence>